<protein>
    <submittedName>
        <fullName evidence="2">Uncharacterized protein</fullName>
    </submittedName>
</protein>
<evidence type="ECO:0000256" key="1">
    <source>
        <dbReference type="SAM" id="MobiDB-lite"/>
    </source>
</evidence>
<name>A0A392UXM3_9FABA</name>
<evidence type="ECO:0000313" key="3">
    <source>
        <dbReference type="Proteomes" id="UP000265520"/>
    </source>
</evidence>
<sequence>AGAGSSSAGQDGQPQAFSSDDAFDSTIGTTNPTFHGNTLGGQSFASIGST</sequence>
<organism evidence="2 3">
    <name type="scientific">Trifolium medium</name>
    <dbReference type="NCBI Taxonomy" id="97028"/>
    <lineage>
        <taxon>Eukaryota</taxon>
        <taxon>Viridiplantae</taxon>
        <taxon>Streptophyta</taxon>
        <taxon>Embryophyta</taxon>
        <taxon>Tracheophyta</taxon>
        <taxon>Spermatophyta</taxon>
        <taxon>Magnoliopsida</taxon>
        <taxon>eudicotyledons</taxon>
        <taxon>Gunneridae</taxon>
        <taxon>Pentapetalae</taxon>
        <taxon>rosids</taxon>
        <taxon>fabids</taxon>
        <taxon>Fabales</taxon>
        <taxon>Fabaceae</taxon>
        <taxon>Papilionoideae</taxon>
        <taxon>50 kb inversion clade</taxon>
        <taxon>NPAAA clade</taxon>
        <taxon>Hologalegina</taxon>
        <taxon>IRL clade</taxon>
        <taxon>Trifolieae</taxon>
        <taxon>Trifolium</taxon>
    </lineage>
</organism>
<reference evidence="2 3" key="1">
    <citation type="journal article" date="2018" name="Front. Plant Sci.">
        <title>Red Clover (Trifolium pratense) and Zigzag Clover (T. medium) - A Picture of Genomic Similarities and Differences.</title>
        <authorList>
            <person name="Dluhosova J."/>
            <person name="Istvanek J."/>
            <person name="Nedelnik J."/>
            <person name="Repkova J."/>
        </authorList>
    </citation>
    <scope>NUCLEOTIDE SEQUENCE [LARGE SCALE GENOMIC DNA]</scope>
    <source>
        <strain evidence="3">cv. 10/8</strain>
        <tissue evidence="2">Leaf</tissue>
    </source>
</reference>
<feature type="region of interest" description="Disordered" evidence="1">
    <location>
        <begin position="1"/>
        <end position="50"/>
    </location>
</feature>
<keyword evidence="3" id="KW-1185">Reference proteome</keyword>
<feature type="non-terminal residue" evidence="2">
    <location>
        <position position="1"/>
    </location>
</feature>
<dbReference type="EMBL" id="LXQA010980481">
    <property type="protein sequence ID" value="MCI79749.1"/>
    <property type="molecule type" value="Genomic_DNA"/>
</dbReference>
<dbReference type="AlphaFoldDB" id="A0A392UXM3"/>
<feature type="compositionally biased region" description="Polar residues" evidence="1">
    <location>
        <begin position="26"/>
        <end position="50"/>
    </location>
</feature>
<dbReference type="Proteomes" id="UP000265520">
    <property type="component" value="Unassembled WGS sequence"/>
</dbReference>
<proteinExistence type="predicted"/>
<comment type="caution">
    <text evidence="2">The sequence shown here is derived from an EMBL/GenBank/DDBJ whole genome shotgun (WGS) entry which is preliminary data.</text>
</comment>
<evidence type="ECO:0000313" key="2">
    <source>
        <dbReference type="EMBL" id="MCI79749.1"/>
    </source>
</evidence>
<accession>A0A392UXM3</accession>